<comment type="subcellular location">
    <subcellularLocation>
        <location evidence="1">Cytoplasm</location>
        <location evidence="1">Cytoskeleton</location>
        <location evidence="1">Cilium axoneme</location>
    </subcellularLocation>
</comment>
<evidence type="ECO:0000313" key="14">
    <source>
        <dbReference type="RefSeq" id="XP_034232340.1"/>
    </source>
</evidence>
<keyword evidence="7" id="KW-0243">Dynein</keyword>
<dbReference type="InterPro" id="IPR001680">
    <property type="entry name" value="WD40_rpt"/>
</dbReference>
<dbReference type="Proteomes" id="UP000515158">
    <property type="component" value="Unplaced"/>
</dbReference>
<evidence type="ECO:0000256" key="8">
    <source>
        <dbReference type="ARBA" id="ARBA00023069"/>
    </source>
</evidence>
<keyword evidence="3" id="KW-0963">Cytoplasm</keyword>
<dbReference type="PANTHER" id="PTHR12442:SF7">
    <property type="entry name" value="DYNEIN AXONEMAL INTERMEDIATE CHAIN 2"/>
    <property type="match status" value="1"/>
</dbReference>
<keyword evidence="10" id="KW-0206">Cytoskeleton</keyword>
<dbReference type="SMART" id="SM00320">
    <property type="entry name" value="WD40"/>
    <property type="match status" value="5"/>
</dbReference>
<evidence type="ECO:0000256" key="6">
    <source>
        <dbReference type="ARBA" id="ARBA00022737"/>
    </source>
</evidence>
<evidence type="ECO:0000256" key="5">
    <source>
        <dbReference type="ARBA" id="ARBA00022701"/>
    </source>
</evidence>
<keyword evidence="8" id="KW-0969">Cilium</keyword>
<evidence type="ECO:0000313" key="13">
    <source>
        <dbReference type="Proteomes" id="UP000515158"/>
    </source>
</evidence>
<dbReference type="AlphaFoldDB" id="A0A6P8ZHS2"/>
<evidence type="ECO:0000256" key="11">
    <source>
        <dbReference type="ARBA" id="ARBA00023273"/>
    </source>
</evidence>
<evidence type="ECO:0000256" key="2">
    <source>
        <dbReference type="ARBA" id="ARBA00011059"/>
    </source>
</evidence>
<sequence>MEIEYVYTKKRSDFGRQCLFSESGTKLLENIAPNKELLQQYVLENPVHRGTQLSKEYAEHEVNTVRAEYTQHGANHTEGGWPRDINIADLEQTQRFRKKVEKDDSYINTVLQLSNSMEFCILQNNAFNIYEMYFDDLEPSCLVDKSSARTVNMYRDPCPVKRPVTHVSWSPDGGSRIAVTHCNFDFQRAPPDLSTASYIWEVENPNKPEHTFQWNVAMSCLEYSPKDPHSLVSGLLSGQVACWDTRRGAEPVDVSVLETSHRDPVHNCIWINSKSGTEFFSSSMDGMVKWWDTRKLEEPLETLVLDANKEEQLLSRAMGASSLEYEPTIPTRFMVGTENGMVLACNRKGKTPAEKMSMQFKAHPGPVVALQRNPGFIKNFLSIGDWTARIWSEDCRESAIMWTSYHPALLTDGCWSPTKLSVFFTTRMDGVLDVWDILQQQREPCLSIKVCDEALRCMRVHEVGQLAAIGNDKGNVCLIEFSENLAVTHKNDKTLLTHMFERESRRERILEGKSREQRLKAKVHGNEAAVKGPKTNQGAEFRAQAERDFFAIVNKEIQQMAQATENMTAALEEPNGDVQDGSGTRAESRKGSTAGLGLPPGSRRASADAAAASSRRASDAAAAAATASPKGSLKTSEGGGAAASPRTSFKAAETEEAASSPRPSQAEAAPAAPGSSGGRASDASAPGTSPGASDSKRGSKS</sequence>
<dbReference type="GO" id="GO:0045503">
    <property type="term" value="F:dynein light chain binding"/>
    <property type="evidence" value="ECO:0007669"/>
    <property type="project" value="TreeGrafter"/>
</dbReference>
<feature type="region of interest" description="Disordered" evidence="12">
    <location>
        <begin position="573"/>
        <end position="701"/>
    </location>
</feature>
<evidence type="ECO:0000256" key="1">
    <source>
        <dbReference type="ARBA" id="ARBA00004430"/>
    </source>
</evidence>
<dbReference type="SUPFAM" id="SSF50978">
    <property type="entry name" value="WD40 repeat-like"/>
    <property type="match status" value="1"/>
</dbReference>
<accession>A0A6P8ZHS2</accession>
<comment type="similarity">
    <text evidence="2">Belongs to the dynein intermediate chain family.</text>
</comment>
<reference evidence="14 15" key="1">
    <citation type="submission" date="2025-04" db="UniProtKB">
        <authorList>
            <consortium name="RefSeq"/>
        </authorList>
    </citation>
    <scope>IDENTIFICATION</scope>
    <source>
        <tissue evidence="14 15">Total insect</tissue>
    </source>
</reference>
<evidence type="ECO:0000256" key="4">
    <source>
        <dbReference type="ARBA" id="ARBA00022574"/>
    </source>
</evidence>
<dbReference type="Gene3D" id="2.130.10.10">
    <property type="entry name" value="YVTN repeat-like/Quinoprotein amine dehydrogenase"/>
    <property type="match status" value="2"/>
</dbReference>
<evidence type="ECO:0000256" key="9">
    <source>
        <dbReference type="ARBA" id="ARBA00023175"/>
    </source>
</evidence>
<dbReference type="RefSeq" id="XP_034232349.1">
    <property type="nucleotide sequence ID" value="XM_034376458.1"/>
</dbReference>
<organism evidence="15">
    <name type="scientific">Thrips palmi</name>
    <name type="common">Melon thrips</name>
    <dbReference type="NCBI Taxonomy" id="161013"/>
    <lineage>
        <taxon>Eukaryota</taxon>
        <taxon>Metazoa</taxon>
        <taxon>Ecdysozoa</taxon>
        <taxon>Arthropoda</taxon>
        <taxon>Hexapoda</taxon>
        <taxon>Insecta</taxon>
        <taxon>Pterygota</taxon>
        <taxon>Neoptera</taxon>
        <taxon>Paraneoptera</taxon>
        <taxon>Thysanoptera</taxon>
        <taxon>Terebrantia</taxon>
        <taxon>Thripoidea</taxon>
        <taxon>Thripidae</taxon>
        <taxon>Thrips</taxon>
    </lineage>
</organism>
<dbReference type="CTD" id="64446"/>
<keyword evidence="11" id="KW-0966">Cell projection</keyword>
<keyword evidence="5" id="KW-0493">Microtubule</keyword>
<proteinExistence type="inferred from homology"/>
<dbReference type="GO" id="GO:0005874">
    <property type="term" value="C:microtubule"/>
    <property type="evidence" value="ECO:0007669"/>
    <property type="project" value="UniProtKB-KW"/>
</dbReference>
<dbReference type="GO" id="GO:0045504">
    <property type="term" value="F:dynein heavy chain binding"/>
    <property type="evidence" value="ECO:0007669"/>
    <property type="project" value="TreeGrafter"/>
</dbReference>
<keyword evidence="4" id="KW-0853">WD repeat</keyword>
<dbReference type="KEGG" id="tpal:117640164"/>
<evidence type="ECO:0000256" key="7">
    <source>
        <dbReference type="ARBA" id="ARBA00023017"/>
    </source>
</evidence>
<dbReference type="InterPro" id="IPR036322">
    <property type="entry name" value="WD40_repeat_dom_sf"/>
</dbReference>
<keyword evidence="9" id="KW-0505">Motor protein</keyword>
<dbReference type="GeneID" id="117640164"/>
<keyword evidence="6" id="KW-0677">Repeat</keyword>
<feature type="compositionally biased region" description="Low complexity" evidence="12">
    <location>
        <begin position="657"/>
        <end position="687"/>
    </location>
</feature>
<dbReference type="PANTHER" id="PTHR12442">
    <property type="entry name" value="DYNEIN INTERMEDIATE CHAIN"/>
    <property type="match status" value="1"/>
</dbReference>
<evidence type="ECO:0000313" key="15">
    <source>
        <dbReference type="RefSeq" id="XP_034232349.1"/>
    </source>
</evidence>
<dbReference type="GO" id="GO:0036157">
    <property type="term" value="C:outer dynein arm"/>
    <property type="evidence" value="ECO:0007669"/>
    <property type="project" value="TreeGrafter"/>
</dbReference>
<dbReference type="FunFam" id="2.130.10.10:FF:000584">
    <property type="entry name" value="Dynein intermediate chain 2"/>
    <property type="match status" value="1"/>
</dbReference>
<dbReference type="RefSeq" id="XP_034232340.1">
    <property type="nucleotide sequence ID" value="XM_034376449.1"/>
</dbReference>
<dbReference type="InterPro" id="IPR050687">
    <property type="entry name" value="Dynein_IC"/>
</dbReference>
<evidence type="ECO:0000256" key="12">
    <source>
        <dbReference type="SAM" id="MobiDB-lite"/>
    </source>
</evidence>
<protein>
    <submittedName>
        <fullName evidence="14 15">Dynein intermediate chain 3, ciliary</fullName>
    </submittedName>
</protein>
<name>A0A6P8ZHS2_THRPL</name>
<evidence type="ECO:0000256" key="10">
    <source>
        <dbReference type="ARBA" id="ARBA00023212"/>
    </source>
</evidence>
<dbReference type="InterPro" id="IPR015943">
    <property type="entry name" value="WD40/YVTN_repeat-like_dom_sf"/>
</dbReference>
<dbReference type="GO" id="GO:0036158">
    <property type="term" value="P:outer dynein arm assembly"/>
    <property type="evidence" value="ECO:0007669"/>
    <property type="project" value="TreeGrafter"/>
</dbReference>
<gene>
    <name evidence="14 15" type="primary">LOC117640164</name>
</gene>
<keyword evidence="13" id="KW-1185">Reference proteome</keyword>
<dbReference type="GO" id="GO:0003341">
    <property type="term" value="P:cilium movement"/>
    <property type="evidence" value="ECO:0007669"/>
    <property type="project" value="TreeGrafter"/>
</dbReference>
<feature type="compositionally biased region" description="Low complexity" evidence="12">
    <location>
        <begin position="602"/>
        <end position="628"/>
    </location>
</feature>
<dbReference type="OrthoDB" id="366230at2759"/>
<feature type="region of interest" description="Disordered" evidence="12">
    <location>
        <begin position="511"/>
        <end position="540"/>
    </location>
</feature>
<evidence type="ECO:0000256" key="3">
    <source>
        <dbReference type="ARBA" id="ARBA00022490"/>
    </source>
</evidence>